<dbReference type="PRINTS" id="PR01437">
    <property type="entry name" value="NUOXDRDTASE4"/>
</dbReference>
<dbReference type="PANTHER" id="PTHR42703:SF1">
    <property type="entry name" value="NA(+)_H(+) ANTIPORTER SUBUNIT D1"/>
    <property type="match status" value="1"/>
</dbReference>
<dbReference type="GO" id="GO:0008137">
    <property type="term" value="F:NADH dehydrogenase (ubiquinone) activity"/>
    <property type="evidence" value="ECO:0007669"/>
    <property type="project" value="InterPro"/>
</dbReference>
<dbReference type="PANTHER" id="PTHR42703">
    <property type="entry name" value="NADH DEHYDROGENASE"/>
    <property type="match status" value="1"/>
</dbReference>
<feature type="transmembrane region" description="Helical" evidence="8">
    <location>
        <begin position="31"/>
        <end position="53"/>
    </location>
</feature>
<comment type="similarity">
    <text evidence="2">Belongs to the CPA3 antiporters (TC 2.A.63) subunit D family.</text>
</comment>
<dbReference type="InterPro" id="IPR001750">
    <property type="entry name" value="ND/Mrp_TM"/>
</dbReference>
<evidence type="ECO:0000256" key="8">
    <source>
        <dbReference type="SAM" id="Phobius"/>
    </source>
</evidence>
<feature type="transmembrane region" description="Helical" evidence="8">
    <location>
        <begin position="166"/>
        <end position="188"/>
    </location>
</feature>
<dbReference type="RefSeq" id="WP_246106035.1">
    <property type="nucleotide sequence ID" value="NZ_CP036261.1"/>
</dbReference>
<reference evidence="10 11" key="1">
    <citation type="submission" date="2019-02" db="EMBL/GenBank/DDBJ databases">
        <title>Deep-cultivation of Planctomycetes and their phenomic and genomic characterization uncovers novel biology.</title>
        <authorList>
            <person name="Wiegand S."/>
            <person name="Jogler M."/>
            <person name="Boedeker C."/>
            <person name="Pinto D."/>
            <person name="Vollmers J."/>
            <person name="Rivas-Marin E."/>
            <person name="Kohn T."/>
            <person name="Peeters S.H."/>
            <person name="Heuer A."/>
            <person name="Rast P."/>
            <person name="Oberbeckmann S."/>
            <person name="Bunk B."/>
            <person name="Jeske O."/>
            <person name="Meyerdierks A."/>
            <person name="Storesund J.E."/>
            <person name="Kallscheuer N."/>
            <person name="Luecker S."/>
            <person name="Lage O.M."/>
            <person name="Pohl T."/>
            <person name="Merkel B.J."/>
            <person name="Hornburger P."/>
            <person name="Mueller R.-W."/>
            <person name="Bruemmer F."/>
            <person name="Labrenz M."/>
            <person name="Spormann A.M."/>
            <person name="Op den Camp H."/>
            <person name="Overmann J."/>
            <person name="Amann R."/>
            <person name="Jetten M.S.M."/>
            <person name="Mascher T."/>
            <person name="Medema M.H."/>
            <person name="Devos D.P."/>
            <person name="Kaster A.-K."/>
            <person name="Ovreas L."/>
            <person name="Rohde M."/>
            <person name="Galperin M.Y."/>
            <person name="Jogler C."/>
        </authorList>
    </citation>
    <scope>NUCLEOTIDE SEQUENCE [LARGE SCALE GENOMIC DNA]</scope>
    <source>
        <strain evidence="10 11">EC9</strain>
    </source>
</reference>
<accession>A0A517LYN6</accession>
<evidence type="ECO:0000256" key="7">
    <source>
        <dbReference type="RuleBase" id="RU000320"/>
    </source>
</evidence>
<dbReference type="InterPro" id="IPR050586">
    <property type="entry name" value="CPA3_Na-H_Antiporter_D"/>
</dbReference>
<evidence type="ECO:0000259" key="9">
    <source>
        <dbReference type="Pfam" id="PF00361"/>
    </source>
</evidence>
<keyword evidence="5 8" id="KW-1133">Transmembrane helix</keyword>
<keyword evidence="6 8" id="KW-0472">Membrane</keyword>
<name>A0A517LYN6_9BACT</name>
<feature type="transmembrane region" description="Helical" evidence="8">
    <location>
        <begin position="239"/>
        <end position="268"/>
    </location>
</feature>
<evidence type="ECO:0000256" key="6">
    <source>
        <dbReference type="ARBA" id="ARBA00023136"/>
    </source>
</evidence>
<feature type="transmembrane region" description="Helical" evidence="8">
    <location>
        <begin position="411"/>
        <end position="431"/>
    </location>
</feature>
<feature type="transmembrane region" description="Helical" evidence="8">
    <location>
        <begin position="208"/>
        <end position="227"/>
    </location>
</feature>
<feature type="transmembrane region" description="Helical" evidence="8">
    <location>
        <begin position="338"/>
        <end position="357"/>
    </location>
</feature>
<evidence type="ECO:0000256" key="2">
    <source>
        <dbReference type="ARBA" id="ARBA00005346"/>
    </source>
</evidence>
<feature type="transmembrane region" description="Helical" evidence="8">
    <location>
        <begin position="461"/>
        <end position="489"/>
    </location>
</feature>
<protein>
    <submittedName>
        <fullName evidence="10">Na(+)/H(+) antiporter subunit D1</fullName>
    </submittedName>
</protein>
<feature type="transmembrane region" description="Helical" evidence="8">
    <location>
        <begin position="307"/>
        <end position="326"/>
    </location>
</feature>
<dbReference type="AlphaFoldDB" id="A0A517LYN6"/>
<comment type="subcellular location">
    <subcellularLocation>
        <location evidence="1">Cell membrane</location>
        <topology evidence="1">Multi-pass membrane protein</topology>
    </subcellularLocation>
    <subcellularLocation>
        <location evidence="7">Membrane</location>
        <topology evidence="7">Multi-pass membrane protein</topology>
    </subcellularLocation>
</comment>
<evidence type="ECO:0000256" key="3">
    <source>
        <dbReference type="ARBA" id="ARBA00022475"/>
    </source>
</evidence>
<keyword evidence="11" id="KW-1185">Reference proteome</keyword>
<sequence>MIAQNLPVLLIVVPLIAAPLCVLIGNRKLVYLLALAVACAVFAMSVGLMAEVVRSGPIHYNIGNWAPPYGIEYVVDGLSGFVLLFVSAIGAVVLLYAPPSVEAEIPASKHYLFYATYLLCLTGLLGICITGDLFNVFVFLEISSLSSYALISLGRTRRAPLAALQYLILGTVGATFILIGIGLIYQMTGTLNMADIAQRLPVGLQTRTGLVAFAFLTIGLCIKMAVFPLHTWLPGAYTYAPSVVTCFIAATATKVSVYTFIRIVFGIISPQFAFVELPLAKGLMMMAIVGIFAASLAAIYQQDVKRILAFSSIAQVGYMLLGISISNEAGLSAGIVHMFNHAIIKGGLFMVVGCFTLRLGSSQLSDWRGAGRTMPWTALAWTVGGLGLIGVPVTAGFVSKWMLLTAVIDSGAWPVGILMLLSSLLALLYIWRVVETLYFNEPTEIAGQATEPPLRMLIPTYLVVGSTLVFGVWTVYSAGLAQFAAIGLLGGTP</sequence>
<feature type="transmembrane region" description="Helical" evidence="8">
    <location>
        <begin position="378"/>
        <end position="399"/>
    </location>
</feature>
<evidence type="ECO:0000256" key="1">
    <source>
        <dbReference type="ARBA" id="ARBA00004651"/>
    </source>
</evidence>
<keyword evidence="4 7" id="KW-0812">Transmembrane</keyword>
<dbReference type="GO" id="GO:0042773">
    <property type="term" value="P:ATP synthesis coupled electron transport"/>
    <property type="evidence" value="ECO:0007669"/>
    <property type="project" value="InterPro"/>
</dbReference>
<dbReference type="InterPro" id="IPR003918">
    <property type="entry name" value="NADH_UbQ_OxRdtase"/>
</dbReference>
<proteinExistence type="inferred from homology"/>
<feature type="transmembrane region" description="Helical" evidence="8">
    <location>
        <begin position="110"/>
        <end position="127"/>
    </location>
</feature>
<feature type="transmembrane region" description="Helical" evidence="8">
    <location>
        <begin position="133"/>
        <end position="154"/>
    </location>
</feature>
<feature type="transmembrane region" description="Helical" evidence="8">
    <location>
        <begin position="280"/>
        <end position="300"/>
    </location>
</feature>
<keyword evidence="3" id="KW-1003">Cell membrane</keyword>
<gene>
    <name evidence="10" type="primary">mnhD1</name>
    <name evidence="10" type="ORF">EC9_19100</name>
</gene>
<dbReference type="EMBL" id="CP036261">
    <property type="protein sequence ID" value="QDS87731.1"/>
    <property type="molecule type" value="Genomic_DNA"/>
</dbReference>
<evidence type="ECO:0000256" key="4">
    <source>
        <dbReference type="ARBA" id="ARBA00022692"/>
    </source>
</evidence>
<dbReference type="GO" id="GO:0005886">
    <property type="term" value="C:plasma membrane"/>
    <property type="evidence" value="ECO:0007669"/>
    <property type="project" value="UniProtKB-SubCell"/>
</dbReference>
<dbReference type="KEGG" id="ruv:EC9_19100"/>
<organism evidence="10 11">
    <name type="scientific">Rosistilla ulvae</name>
    <dbReference type="NCBI Taxonomy" id="1930277"/>
    <lineage>
        <taxon>Bacteria</taxon>
        <taxon>Pseudomonadati</taxon>
        <taxon>Planctomycetota</taxon>
        <taxon>Planctomycetia</taxon>
        <taxon>Pirellulales</taxon>
        <taxon>Pirellulaceae</taxon>
        <taxon>Rosistilla</taxon>
    </lineage>
</organism>
<feature type="transmembrane region" description="Helical" evidence="8">
    <location>
        <begin position="73"/>
        <end position="98"/>
    </location>
</feature>
<dbReference type="Pfam" id="PF00361">
    <property type="entry name" value="Proton_antipo_M"/>
    <property type="match status" value="1"/>
</dbReference>
<feature type="domain" description="NADH:quinone oxidoreductase/Mrp antiporter transmembrane" evidence="9">
    <location>
        <begin position="131"/>
        <end position="424"/>
    </location>
</feature>
<evidence type="ECO:0000313" key="11">
    <source>
        <dbReference type="Proteomes" id="UP000319557"/>
    </source>
</evidence>
<evidence type="ECO:0000256" key="5">
    <source>
        <dbReference type="ARBA" id="ARBA00022989"/>
    </source>
</evidence>
<dbReference type="Proteomes" id="UP000319557">
    <property type="component" value="Chromosome"/>
</dbReference>
<evidence type="ECO:0000313" key="10">
    <source>
        <dbReference type="EMBL" id="QDS87731.1"/>
    </source>
</evidence>
<feature type="transmembrane region" description="Helical" evidence="8">
    <location>
        <begin position="6"/>
        <end position="24"/>
    </location>
</feature>